<evidence type="ECO:0000256" key="7">
    <source>
        <dbReference type="ARBA" id="ARBA00022917"/>
    </source>
</evidence>
<evidence type="ECO:0000256" key="3">
    <source>
        <dbReference type="ARBA" id="ARBA00022723"/>
    </source>
</evidence>
<dbReference type="GO" id="GO:0005829">
    <property type="term" value="C:cytosol"/>
    <property type="evidence" value="ECO:0007669"/>
    <property type="project" value="TreeGrafter"/>
</dbReference>
<comment type="caution">
    <text evidence="10">Lacks conserved residue(s) required for the propagation of feature annotation.</text>
</comment>
<keyword evidence="5 10" id="KW-0862">Zinc</keyword>
<dbReference type="InterPro" id="IPR009080">
    <property type="entry name" value="tRNAsynth_Ia_anticodon-bd"/>
</dbReference>
<dbReference type="GO" id="GO:0008270">
    <property type="term" value="F:zinc ion binding"/>
    <property type="evidence" value="ECO:0007669"/>
    <property type="project" value="UniProtKB-UniRule"/>
</dbReference>
<dbReference type="CDD" id="cd00672">
    <property type="entry name" value="CysRS_core"/>
    <property type="match status" value="1"/>
</dbReference>
<name>A0A455T7F2_9CHLR</name>
<dbReference type="GO" id="GO:0006423">
    <property type="term" value="P:cysteinyl-tRNA aminoacylation"/>
    <property type="evidence" value="ECO:0007669"/>
    <property type="project" value="UniProtKB-UniRule"/>
</dbReference>
<evidence type="ECO:0000256" key="6">
    <source>
        <dbReference type="ARBA" id="ARBA00022840"/>
    </source>
</evidence>
<evidence type="ECO:0000256" key="9">
    <source>
        <dbReference type="ARBA" id="ARBA00047398"/>
    </source>
</evidence>
<dbReference type="SUPFAM" id="SSF52374">
    <property type="entry name" value="Nucleotidylyl transferase"/>
    <property type="match status" value="1"/>
</dbReference>
<comment type="subcellular location">
    <subcellularLocation>
        <location evidence="10">Cytoplasm</location>
    </subcellularLocation>
</comment>
<evidence type="ECO:0000313" key="13">
    <source>
        <dbReference type="EMBL" id="BBH94894.1"/>
    </source>
</evidence>
<dbReference type="InterPro" id="IPR015803">
    <property type="entry name" value="Cys-tRNA-ligase"/>
</dbReference>
<accession>A0A455T7F2</accession>
<organism evidence="13">
    <name type="scientific">Thermogemmatispora argillosa</name>
    <dbReference type="NCBI Taxonomy" id="2045280"/>
    <lineage>
        <taxon>Bacteria</taxon>
        <taxon>Bacillati</taxon>
        <taxon>Chloroflexota</taxon>
        <taxon>Ktedonobacteria</taxon>
        <taxon>Thermogemmatisporales</taxon>
        <taxon>Thermogemmatisporaceae</taxon>
        <taxon>Thermogemmatispora</taxon>
    </lineage>
</organism>
<dbReference type="NCBIfam" id="TIGR00435">
    <property type="entry name" value="cysS"/>
    <property type="match status" value="1"/>
</dbReference>
<comment type="similarity">
    <text evidence="10">Belongs to the class-I aminoacyl-tRNA synthetase family.</text>
</comment>
<dbReference type="Pfam" id="PF01406">
    <property type="entry name" value="tRNA-synt_1e"/>
    <property type="match status" value="1"/>
</dbReference>
<dbReference type="Gene3D" id="3.40.50.620">
    <property type="entry name" value="HUPs"/>
    <property type="match status" value="1"/>
</dbReference>
<evidence type="ECO:0000256" key="10">
    <source>
        <dbReference type="HAMAP-Rule" id="MF_00041"/>
    </source>
</evidence>
<reference evidence="13" key="1">
    <citation type="submission" date="2018-12" db="EMBL/GenBank/DDBJ databases">
        <title>Novel natural products biosynthetic potential of the class Ktedonobacteria.</title>
        <authorList>
            <person name="Zheng Y."/>
            <person name="Saitou A."/>
            <person name="Wang C.M."/>
            <person name="Toyoda A."/>
            <person name="Minakuchi Y."/>
            <person name="Sekiguchi Y."/>
            <person name="Ueda K."/>
            <person name="Takano H."/>
            <person name="Sakai Y."/>
            <person name="Yokota A."/>
            <person name="Yabe S."/>
        </authorList>
    </citation>
    <scope>NUCLEOTIDE SEQUENCE</scope>
    <source>
        <strain evidence="13">A3-2</strain>
    </source>
</reference>
<feature type="domain" description="tRNA synthetases class I catalytic" evidence="11">
    <location>
        <begin position="22"/>
        <end position="337"/>
    </location>
</feature>
<keyword evidence="3 10" id="KW-0479">Metal-binding</keyword>
<dbReference type="HAMAP" id="MF_00041">
    <property type="entry name" value="Cys_tRNA_synth"/>
    <property type="match status" value="1"/>
</dbReference>
<evidence type="ECO:0000256" key="2">
    <source>
        <dbReference type="ARBA" id="ARBA00022598"/>
    </source>
</evidence>
<keyword evidence="8 10" id="KW-0030">Aminoacyl-tRNA synthetase</keyword>
<comment type="subunit">
    <text evidence="1 10">Monomer.</text>
</comment>
<dbReference type="InterPro" id="IPR032678">
    <property type="entry name" value="tRNA-synt_1_cat_dom"/>
</dbReference>
<dbReference type="SUPFAM" id="SSF47323">
    <property type="entry name" value="Anticodon-binding domain of a subclass of class I aminoacyl-tRNA synthetases"/>
    <property type="match status" value="1"/>
</dbReference>
<dbReference type="Gene3D" id="1.20.120.1910">
    <property type="entry name" value="Cysteine-tRNA ligase, C-terminal anti-codon recognition domain"/>
    <property type="match status" value="1"/>
</dbReference>
<dbReference type="AlphaFoldDB" id="A0A455T7F2"/>
<feature type="binding site" evidence="10">
    <location>
        <position position="257"/>
    </location>
    <ligand>
        <name>Zn(2+)</name>
        <dbReference type="ChEBI" id="CHEBI:29105"/>
    </ligand>
</feature>
<feature type="binding site" evidence="10">
    <location>
        <position position="261"/>
    </location>
    <ligand>
        <name>Zn(2+)</name>
        <dbReference type="ChEBI" id="CHEBI:29105"/>
    </ligand>
</feature>
<keyword evidence="2 10" id="KW-0436">Ligase</keyword>
<evidence type="ECO:0000256" key="5">
    <source>
        <dbReference type="ARBA" id="ARBA00022833"/>
    </source>
</evidence>
<comment type="catalytic activity">
    <reaction evidence="9 10">
        <text>tRNA(Cys) + L-cysteine + ATP = L-cysteinyl-tRNA(Cys) + AMP + diphosphate</text>
        <dbReference type="Rhea" id="RHEA:17773"/>
        <dbReference type="Rhea" id="RHEA-COMP:9661"/>
        <dbReference type="Rhea" id="RHEA-COMP:9679"/>
        <dbReference type="ChEBI" id="CHEBI:30616"/>
        <dbReference type="ChEBI" id="CHEBI:33019"/>
        <dbReference type="ChEBI" id="CHEBI:35235"/>
        <dbReference type="ChEBI" id="CHEBI:78442"/>
        <dbReference type="ChEBI" id="CHEBI:78517"/>
        <dbReference type="ChEBI" id="CHEBI:456215"/>
        <dbReference type="EC" id="6.1.1.16"/>
    </reaction>
</comment>
<dbReference type="Pfam" id="PF23493">
    <property type="entry name" value="CysS_C"/>
    <property type="match status" value="1"/>
</dbReference>
<feature type="binding site" evidence="10">
    <location>
        <position position="232"/>
    </location>
    <ligand>
        <name>Zn(2+)</name>
        <dbReference type="ChEBI" id="CHEBI:29105"/>
    </ligand>
</feature>
<protein>
    <recommendedName>
        <fullName evidence="10">Cysteine--tRNA ligase</fullName>
        <ecNumber evidence="10">6.1.1.16</ecNumber>
    </recommendedName>
    <alternativeName>
        <fullName evidence="10">Cysteinyl-tRNA synthetase</fullName>
        <shortName evidence="10">CysRS</shortName>
    </alternativeName>
</protein>
<keyword evidence="7 10" id="KW-0648">Protein biosynthesis</keyword>
<evidence type="ECO:0000256" key="1">
    <source>
        <dbReference type="ARBA" id="ARBA00011245"/>
    </source>
</evidence>
<feature type="domain" description="Cysteinyl-tRNA ligase anticodon binding" evidence="12">
    <location>
        <begin position="429"/>
        <end position="470"/>
    </location>
</feature>
<dbReference type="InterPro" id="IPR024909">
    <property type="entry name" value="Cys-tRNA/MSH_ligase"/>
</dbReference>
<dbReference type="PRINTS" id="PR00983">
    <property type="entry name" value="TRNASYNTHCYS"/>
</dbReference>
<keyword evidence="10" id="KW-0963">Cytoplasm</keyword>
<dbReference type="InterPro" id="IPR056411">
    <property type="entry name" value="CysS_C"/>
</dbReference>
<evidence type="ECO:0000259" key="12">
    <source>
        <dbReference type="Pfam" id="PF23493"/>
    </source>
</evidence>
<keyword evidence="6 10" id="KW-0067">ATP-binding</keyword>
<evidence type="ECO:0000259" key="11">
    <source>
        <dbReference type="Pfam" id="PF01406"/>
    </source>
</evidence>
<dbReference type="GO" id="GO:0005524">
    <property type="term" value="F:ATP binding"/>
    <property type="evidence" value="ECO:0007669"/>
    <property type="project" value="UniProtKB-UniRule"/>
</dbReference>
<proteinExistence type="inferred from homology"/>
<sequence>MSSISARPIVLYNTLGREKQRFEPLHPPKVGIYSCGPTVYRDIHIGNFRTFLMTDWLRRMLEYNGYEVLLVRNITDVGHLQNDVEERGEDKIEHEARRTGRSAYEIAAYYTRRYEEDAAELNILPPHIAPKATDHIPEMQEMIARLIEKGLAYVTSEGNVYYDVSRFPEYGRLSGNTLEQLRAGGHGREQMEVAEDKQSPEDFALWKRGSPKRQMNWQSPWGLGFPGWHIECSAMSVKYLGEQFDIHTGAVDLIFPHHEDEIAQSQGVSGKPPVRYWVHGEFLDFGNAKMARSKGNVVLLSTLKERGIEPLALRYLLLTAHYRSKINFTDESIAAAQNGLNNLREALAELPADGVGATGPWSDEAQRLREAFHEAINDNLELPTALNLTHRALHNQRIPPAERRRLVLDFDRVLGLRLETVAPRQPRSIPEEVLALVREREAARAARDWKRADALREQIKAYGFEVRDTAHGTELV</sequence>
<dbReference type="PANTHER" id="PTHR10890:SF3">
    <property type="entry name" value="CYSTEINE--TRNA LIGASE, CYTOPLASMIC"/>
    <property type="match status" value="1"/>
</dbReference>
<feature type="binding site" evidence="10">
    <location>
        <position position="35"/>
    </location>
    <ligand>
        <name>Zn(2+)</name>
        <dbReference type="ChEBI" id="CHEBI:29105"/>
    </ligand>
</feature>
<feature type="short sequence motif" description="'HIGH' region" evidence="10">
    <location>
        <begin position="37"/>
        <end position="47"/>
    </location>
</feature>
<dbReference type="PANTHER" id="PTHR10890">
    <property type="entry name" value="CYSTEINYL-TRNA SYNTHETASE"/>
    <property type="match status" value="1"/>
</dbReference>
<dbReference type="GO" id="GO:0004817">
    <property type="term" value="F:cysteine-tRNA ligase activity"/>
    <property type="evidence" value="ECO:0007669"/>
    <property type="project" value="UniProtKB-UniRule"/>
</dbReference>
<keyword evidence="4 10" id="KW-0547">Nucleotide-binding</keyword>
<evidence type="ECO:0000256" key="4">
    <source>
        <dbReference type="ARBA" id="ARBA00022741"/>
    </source>
</evidence>
<dbReference type="EC" id="6.1.1.16" evidence="10"/>
<evidence type="ECO:0000256" key="8">
    <source>
        <dbReference type="ARBA" id="ARBA00023146"/>
    </source>
</evidence>
<gene>
    <name evidence="13" type="primary">cysS_2</name>
    <name evidence="10" type="synonym">cysS</name>
    <name evidence="13" type="ORF">KTA_30930</name>
</gene>
<comment type="cofactor">
    <cofactor evidence="10">
        <name>Zn(2+)</name>
        <dbReference type="ChEBI" id="CHEBI:29105"/>
    </cofactor>
    <text evidence="10">Binds 1 zinc ion per subunit.</text>
</comment>
<dbReference type="InterPro" id="IPR014729">
    <property type="entry name" value="Rossmann-like_a/b/a_fold"/>
</dbReference>
<dbReference type="EMBL" id="AP019377">
    <property type="protein sequence ID" value="BBH94894.1"/>
    <property type="molecule type" value="Genomic_DNA"/>
</dbReference>